<accession>A0A915HVG2</accession>
<dbReference type="WBParaSite" id="nRc.2.0.1.t05532-RA">
    <property type="protein sequence ID" value="nRc.2.0.1.t05532-RA"/>
    <property type="gene ID" value="nRc.2.0.1.g05532"/>
</dbReference>
<evidence type="ECO:0000256" key="2">
    <source>
        <dbReference type="SAM" id="Phobius"/>
    </source>
</evidence>
<reference evidence="4" key="1">
    <citation type="submission" date="2022-11" db="UniProtKB">
        <authorList>
            <consortium name="WormBaseParasite"/>
        </authorList>
    </citation>
    <scope>IDENTIFICATION</scope>
</reference>
<feature type="region of interest" description="Disordered" evidence="1">
    <location>
        <begin position="227"/>
        <end position="248"/>
    </location>
</feature>
<evidence type="ECO:0000313" key="4">
    <source>
        <dbReference type="WBParaSite" id="nRc.2.0.1.t05532-RA"/>
    </source>
</evidence>
<keyword evidence="3" id="KW-1185">Reference proteome</keyword>
<dbReference type="Proteomes" id="UP000887565">
    <property type="component" value="Unplaced"/>
</dbReference>
<keyword evidence="2" id="KW-0812">Transmembrane</keyword>
<evidence type="ECO:0000313" key="3">
    <source>
        <dbReference type="Proteomes" id="UP000887565"/>
    </source>
</evidence>
<keyword evidence="2" id="KW-0472">Membrane</keyword>
<name>A0A915HVG2_ROMCU</name>
<dbReference type="AlphaFoldDB" id="A0A915HVG2"/>
<proteinExistence type="predicted"/>
<sequence>MISCGTASCWSVDSYFATLYSHLFISIFVVLLNFGLMFLAKRLMKQALERKKTKRNLTAEEKRLSSQNHFQIKVIKTLSVMVISHATSHITSRVILLVLLTMLRRDPELTVLDHRHYMTHHMTHHSHATSHIISRVILLVLLTMLRCDPELTVLGSCARNLVVINAALHFFFYYATSSEMPSPADGNFLATTSGAGGGGNVDGASTFFRRTIGGGDTTTLTATVTNERNRGGRSKIQPLTHLNAGNLE</sequence>
<protein>
    <submittedName>
        <fullName evidence="4">Vomeronasal type-1 receptor</fullName>
    </submittedName>
</protein>
<feature type="transmembrane region" description="Helical" evidence="2">
    <location>
        <begin position="20"/>
        <end position="40"/>
    </location>
</feature>
<evidence type="ECO:0000256" key="1">
    <source>
        <dbReference type="SAM" id="MobiDB-lite"/>
    </source>
</evidence>
<keyword evidence="2" id="KW-1133">Transmembrane helix</keyword>
<organism evidence="3 4">
    <name type="scientific">Romanomermis culicivorax</name>
    <name type="common">Nematode worm</name>
    <dbReference type="NCBI Taxonomy" id="13658"/>
    <lineage>
        <taxon>Eukaryota</taxon>
        <taxon>Metazoa</taxon>
        <taxon>Ecdysozoa</taxon>
        <taxon>Nematoda</taxon>
        <taxon>Enoplea</taxon>
        <taxon>Dorylaimia</taxon>
        <taxon>Mermithida</taxon>
        <taxon>Mermithoidea</taxon>
        <taxon>Mermithidae</taxon>
        <taxon>Romanomermis</taxon>
    </lineage>
</organism>